<name>A0A1B7T7C7_9ASCO</name>
<evidence type="ECO:0000313" key="1">
    <source>
        <dbReference type="EMBL" id="OBA24625.1"/>
    </source>
</evidence>
<dbReference type="AlphaFoldDB" id="A0A1B7T7C7"/>
<gene>
    <name evidence="1" type="ORF">HANVADRAFT_4559</name>
</gene>
<accession>A0A1B7T7C7</accession>
<proteinExistence type="predicted"/>
<evidence type="ECO:0000313" key="2">
    <source>
        <dbReference type="Proteomes" id="UP000092321"/>
    </source>
</evidence>
<comment type="caution">
    <text evidence="1">The sequence shown here is derived from an EMBL/GenBank/DDBJ whole genome shotgun (WGS) entry which is preliminary data.</text>
</comment>
<feature type="non-terminal residue" evidence="1">
    <location>
        <position position="78"/>
    </location>
</feature>
<sequence>MNNYIKLKKPIPNIPHFLKEKFTHSESSYDKEEIGKFESLREYINNTDKYPVKEKDVENFIQKNELTGMNLETLYDTE</sequence>
<dbReference type="EMBL" id="LXPE01000536">
    <property type="protein sequence ID" value="OBA24625.1"/>
    <property type="molecule type" value="Genomic_DNA"/>
</dbReference>
<dbReference type="Proteomes" id="UP000092321">
    <property type="component" value="Unassembled WGS sequence"/>
</dbReference>
<dbReference type="OrthoDB" id="75724at2759"/>
<reference evidence="2" key="1">
    <citation type="journal article" date="2016" name="Proc. Natl. Acad. Sci. U.S.A.">
        <title>Comparative genomics of biotechnologically important yeasts.</title>
        <authorList>
            <person name="Riley R."/>
            <person name="Haridas S."/>
            <person name="Wolfe K.H."/>
            <person name="Lopes M.R."/>
            <person name="Hittinger C.T."/>
            <person name="Goeker M."/>
            <person name="Salamov A.A."/>
            <person name="Wisecaver J.H."/>
            <person name="Long T.M."/>
            <person name="Calvey C.H."/>
            <person name="Aerts A.L."/>
            <person name="Barry K.W."/>
            <person name="Choi C."/>
            <person name="Clum A."/>
            <person name="Coughlan A.Y."/>
            <person name="Deshpande S."/>
            <person name="Douglass A.P."/>
            <person name="Hanson S.J."/>
            <person name="Klenk H.-P."/>
            <person name="LaButti K.M."/>
            <person name="Lapidus A."/>
            <person name="Lindquist E.A."/>
            <person name="Lipzen A.M."/>
            <person name="Meier-Kolthoff J.P."/>
            <person name="Ohm R.A."/>
            <person name="Otillar R.P."/>
            <person name="Pangilinan J.L."/>
            <person name="Peng Y."/>
            <person name="Rokas A."/>
            <person name="Rosa C.A."/>
            <person name="Scheuner C."/>
            <person name="Sibirny A.A."/>
            <person name="Slot J.C."/>
            <person name="Stielow J.B."/>
            <person name="Sun H."/>
            <person name="Kurtzman C.P."/>
            <person name="Blackwell M."/>
            <person name="Grigoriev I.V."/>
            <person name="Jeffries T.W."/>
        </authorList>
    </citation>
    <scope>NUCLEOTIDE SEQUENCE [LARGE SCALE GENOMIC DNA]</scope>
    <source>
        <strain evidence="2">NRRL Y-1626</strain>
    </source>
</reference>
<organism evidence="1 2">
    <name type="scientific">Hanseniaspora valbyensis NRRL Y-1626</name>
    <dbReference type="NCBI Taxonomy" id="766949"/>
    <lineage>
        <taxon>Eukaryota</taxon>
        <taxon>Fungi</taxon>
        <taxon>Dikarya</taxon>
        <taxon>Ascomycota</taxon>
        <taxon>Saccharomycotina</taxon>
        <taxon>Saccharomycetes</taxon>
        <taxon>Saccharomycodales</taxon>
        <taxon>Saccharomycodaceae</taxon>
        <taxon>Hanseniaspora</taxon>
    </lineage>
</organism>
<protein>
    <submittedName>
        <fullName evidence="1">Uncharacterized protein</fullName>
    </submittedName>
</protein>
<keyword evidence="2" id="KW-1185">Reference proteome</keyword>